<keyword evidence="3" id="KW-1185">Reference proteome</keyword>
<dbReference type="InterPro" id="IPR001623">
    <property type="entry name" value="DnaJ_domain"/>
</dbReference>
<sequence>MSCVVVSGSGTRFHFCSKPNKPTKNYLNESVSTISFISKLTNSRIQFKSPSGIQRNPASRASFKAFYSPTQRTDSFYDVLGIKESGTISDIKKAYKQMARKYHPDLSPPERVNEYTRRFLLVKEAYETLSDPLTRALYDQDLANGSGFDSSGRGYDYHQRWDERREWKMRWQSQLNELKQRKKYSGGSMSWELECAAEDQIIQSRN</sequence>
<dbReference type="PANTHER" id="PTHR45090:SF4">
    <property type="entry name" value="J DOMAIN-CONTAINING PROTEIN"/>
    <property type="match status" value="1"/>
</dbReference>
<reference evidence="2 3" key="1">
    <citation type="submission" date="2019-12" db="EMBL/GenBank/DDBJ databases">
        <authorList>
            <person name="Alioto T."/>
            <person name="Alioto T."/>
            <person name="Gomez Garrido J."/>
        </authorList>
    </citation>
    <scope>NUCLEOTIDE SEQUENCE [LARGE SCALE GENOMIC DNA]</scope>
</reference>
<proteinExistence type="predicted"/>
<dbReference type="Proteomes" id="UP000594638">
    <property type="component" value="Unassembled WGS sequence"/>
</dbReference>
<comment type="caution">
    <text evidence="2">The sequence shown here is derived from an EMBL/GenBank/DDBJ whole genome shotgun (WGS) entry which is preliminary data.</text>
</comment>
<dbReference type="SUPFAM" id="SSF46565">
    <property type="entry name" value="Chaperone J-domain"/>
    <property type="match status" value="1"/>
</dbReference>
<gene>
    <name evidence="2" type="ORF">OLEA9_A087537</name>
</gene>
<protein>
    <recommendedName>
        <fullName evidence="1">J domain-containing protein</fullName>
    </recommendedName>
</protein>
<dbReference type="OrthoDB" id="445556at2759"/>
<dbReference type="InterPro" id="IPR036869">
    <property type="entry name" value="J_dom_sf"/>
</dbReference>
<dbReference type="EMBL" id="CACTIH010000304">
    <property type="protein sequence ID" value="CAA2959108.1"/>
    <property type="molecule type" value="Genomic_DNA"/>
</dbReference>
<dbReference type="Gene3D" id="1.10.287.110">
    <property type="entry name" value="DnaJ domain"/>
    <property type="match status" value="1"/>
</dbReference>
<accession>A0A8S0Q318</accession>
<evidence type="ECO:0000259" key="1">
    <source>
        <dbReference type="PROSITE" id="PS50076"/>
    </source>
</evidence>
<dbReference type="GO" id="GO:0009507">
    <property type="term" value="C:chloroplast"/>
    <property type="evidence" value="ECO:0007669"/>
    <property type="project" value="TreeGrafter"/>
</dbReference>
<evidence type="ECO:0000313" key="2">
    <source>
        <dbReference type="EMBL" id="CAA2959108.1"/>
    </source>
</evidence>
<dbReference type="PROSITE" id="PS50076">
    <property type="entry name" value="DNAJ_2"/>
    <property type="match status" value="1"/>
</dbReference>
<evidence type="ECO:0000313" key="3">
    <source>
        <dbReference type="Proteomes" id="UP000594638"/>
    </source>
</evidence>
<feature type="domain" description="J" evidence="1">
    <location>
        <begin position="75"/>
        <end position="142"/>
    </location>
</feature>
<dbReference type="PANTHER" id="PTHR45090">
    <property type="entry name" value="CHAPERONE PROTEIN DNAJ 20 CHLOROPLASTIC"/>
    <property type="match status" value="1"/>
</dbReference>
<dbReference type="CDD" id="cd06257">
    <property type="entry name" value="DnaJ"/>
    <property type="match status" value="1"/>
</dbReference>
<dbReference type="InterPro" id="IPR053232">
    <property type="entry name" value="DnaJ_C/III_chloroplastic"/>
</dbReference>
<dbReference type="Pfam" id="PF00226">
    <property type="entry name" value="DnaJ"/>
    <property type="match status" value="1"/>
</dbReference>
<dbReference type="AlphaFoldDB" id="A0A8S0Q318"/>
<organism evidence="2 3">
    <name type="scientific">Olea europaea subsp. europaea</name>
    <dbReference type="NCBI Taxonomy" id="158383"/>
    <lineage>
        <taxon>Eukaryota</taxon>
        <taxon>Viridiplantae</taxon>
        <taxon>Streptophyta</taxon>
        <taxon>Embryophyta</taxon>
        <taxon>Tracheophyta</taxon>
        <taxon>Spermatophyta</taxon>
        <taxon>Magnoliopsida</taxon>
        <taxon>eudicotyledons</taxon>
        <taxon>Gunneridae</taxon>
        <taxon>Pentapetalae</taxon>
        <taxon>asterids</taxon>
        <taxon>lamiids</taxon>
        <taxon>Lamiales</taxon>
        <taxon>Oleaceae</taxon>
        <taxon>Oleeae</taxon>
        <taxon>Olea</taxon>
    </lineage>
</organism>
<dbReference type="PRINTS" id="PR00625">
    <property type="entry name" value="JDOMAIN"/>
</dbReference>
<dbReference type="Gramene" id="OE9A087537T1">
    <property type="protein sequence ID" value="OE9A087537C1"/>
    <property type="gene ID" value="OE9A087537"/>
</dbReference>
<dbReference type="SMART" id="SM00271">
    <property type="entry name" value="DnaJ"/>
    <property type="match status" value="1"/>
</dbReference>
<name>A0A8S0Q318_OLEEU</name>